<dbReference type="PANTHER" id="PTHR36440:SF1">
    <property type="entry name" value="PUTATIVE (AFU_ORTHOLOGUE AFUA_8G07350)-RELATED"/>
    <property type="match status" value="1"/>
</dbReference>
<keyword evidence="3" id="KW-1185">Reference proteome</keyword>
<feature type="domain" description="Cupin type-2" evidence="1">
    <location>
        <begin position="40"/>
        <end position="94"/>
    </location>
</feature>
<accession>A0AAF1K152</accession>
<dbReference type="EMBL" id="JAAEDH010000027">
    <property type="protein sequence ID" value="MBR0657143.1"/>
    <property type="molecule type" value="Genomic_DNA"/>
</dbReference>
<dbReference type="SUPFAM" id="SSF51182">
    <property type="entry name" value="RmlC-like cupins"/>
    <property type="match status" value="1"/>
</dbReference>
<sequence length="151" mass="16597">MPATPERLQFMSGHVTIHLAQADNIDGISILEHHMARDFGPPLHIHHEEAETFHILSGRLRFHRDGEILEAGPGATIHLPKGSRHTFRVLSDEARALTITNGPFERMVRAASRPADSDALPPQIPPSLEQQQALAEICAAHQIDLVGPPID</sequence>
<proteinExistence type="predicted"/>
<dbReference type="PANTHER" id="PTHR36440">
    <property type="entry name" value="PUTATIVE (AFU_ORTHOLOGUE AFUA_8G07350)-RELATED"/>
    <property type="match status" value="1"/>
</dbReference>
<gene>
    <name evidence="2" type="ORF">GXW79_18850</name>
</gene>
<dbReference type="Proteomes" id="UP001196068">
    <property type="component" value="Unassembled WGS sequence"/>
</dbReference>
<reference evidence="2" key="1">
    <citation type="submission" date="2020-01" db="EMBL/GenBank/DDBJ databases">
        <authorList>
            <person name="Rat A."/>
        </authorList>
    </citation>
    <scope>NUCLEOTIDE SEQUENCE</scope>
    <source>
        <strain evidence="2">LMG 28251</strain>
    </source>
</reference>
<dbReference type="InterPro" id="IPR011051">
    <property type="entry name" value="RmlC_Cupin_sf"/>
</dbReference>
<reference evidence="2" key="2">
    <citation type="journal article" date="2021" name="Syst. Appl. Microbiol.">
        <title>Roseomonas hellenica sp. nov., isolated from roots of wild-growing Alkanna tinctoria.</title>
        <authorList>
            <person name="Rat A."/>
            <person name="Naranjo H.D."/>
            <person name="Lebbe L."/>
            <person name="Cnockaert M."/>
            <person name="Krigas N."/>
            <person name="Grigoriadou K."/>
            <person name="Maloupa E."/>
            <person name="Willems A."/>
        </authorList>
    </citation>
    <scope>NUCLEOTIDE SEQUENCE</scope>
    <source>
        <strain evidence="2">LMG 28251</strain>
    </source>
</reference>
<dbReference type="AlphaFoldDB" id="A0AAF1K152"/>
<protein>
    <submittedName>
        <fullName evidence="2">Cupin domain-containing protein</fullName>
    </submittedName>
</protein>
<comment type="caution">
    <text evidence="2">The sequence shown here is derived from an EMBL/GenBank/DDBJ whole genome shotgun (WGS) entry which is preliminary data.</text>
</comment>
<dbReference type="InterPro" id="IPR013096">
    <property type="entry name" value="Cupin_2"/>
</dbReference>
<evidence type="ECO:0000313" key="2">
    <source>
        <dbReference type="EMBL" id="MBR0657143.1"/>
    </source>
</evidence>
<evidence type="ECO:0000259" key="1">
    <source>
        <dbReference type="Pfam" id="PF07883"/>
    </source>
</evidence>
<dbReference type="RefSeq" id="WP_211876008.1">
    <property type="nucleotide sequence ID" value="NZ_JAAEDH010000027.1"/>
</dbReference>
<dbReference type="Pfam" id="PF07883">
    <property type="entry name" value="Cupin_2"/>
    <property type="match status" value="1"/>
</dbReference>
<dbReference type="InterPro" id="IPR053146">
    <property type="entry name" value="QDO-like"/>
</dbReference>
<evidence type="ECO:0000313" key="3">
    <source>
        <dbReference type="Proteomes" id="UP001196068"/>
    </source>
</evidence>
<name>A0AAF1K152_9PROT</name>
<organism evidence="2 3">
    <name type="scientific">Plastoroseomonas arctica</name>
    <dbReference type="NCBI Taxonomy" id="1509237"/>
    <lineage>
        <taxon>Bacteria</taxon>
        <taxon>Pseudomonadati</taxon>
        <taxon>Pseudomonadota</taxon>
        <taxon>Alphaproteobacteria</taxon>
        <taxon>Acetobacterales</taxon>
        <taxon>Acetobacteraceae</taxon>
        <taxon>Plastoroseomonas</taxon>
    </lineage>
</organism>
<dbReference type="InterPro" id="IPR014710">
    <property type="entry name" value="RmlC-like_jellyroll"/>
</dbReference>
<dbReference type="Gene3D" id="2.60.120.10">
    <property type="entry name" value="Jelly Rolls"/>
    <property type="match status" value="1"/>
</dbReference>